<keyword evidence="1" id="KW-0472">Membrane</keyword>
<reference evidence="3 4" key="1">
    <citation type="submission" date="2020-08" db="EMBL/GenBank/DDBJ databases">
        <title>Genome sequence of Hymenobacter qilianensis JCM 19763T.</title>
        <authorList>
            <person name="Hyun D.-W."/>
            <person name="Bae J.-W."/>
        </authorList>
    </citation>
    <scope>NUCLEOTIDE SEQUENCE [LARGE SCALE GENOMIC DNA]</scope>
    <source>
        <strain evidence="3 4">JCM 19763</strain>
    </source>
</reference>
<dbReference type="PANTHER" id="PTHR37464">
    <property type="entry name" value="BLL2463 PROTEIN"/>
    <property type="match status" value="1"/>
</dbReference>
<dbReference type="RefSeq" id="WP_187731319.1">
    <property type="nucleotide sequence ID" value="NZ_CP060784.1"/>
</dbReference>
<keyword evidence="1" id="KW-1133">Transmembrane helix</keyword>
<dbReference type="AlphaFoldDB" id="A0A7H0GRV2"/>
<dbReference type="PANTHER" id="PTHR37464:SF1">
    <property type="entry name" value="BLL2463 PROTEIN"/>
    <property type="match status" value="1"/>
</dbReference>
<keyword evidence="4" id="KW-1185">Reference proteome</keyword>
<gene>
    <name evidence="3" type="ORF">H9L05_12900</name>
</gene>
<feature type="transmembrane region" description="Helical" evidence="1">
    <location>
        <begin position="56"/>
        <end position="78"/>
    </location>
</feature>
<evidence type="ECO:0000313" key="3">
    <source>
        <dbReference type="EMBL" id="QNP51018.1"/>
    </source>
</evidence>
<dbReference type="Proteomes" id="UP000516093">
    <property type="component" value="Chromosome"/>
</dbReference>
<dbReference type="InterPro" id="IPR011933">
    <property type="entry name" value="Double_TM_dom"/>
</dbReference>
<feature type="transmembrane region" description="Helical" evidence="1">
    <location>
        <begin position="6"/>
        <end position="24"/>
    </location>
</feature>
<protein>
    <submittedName>
        <fullName evidence="3">BatA domain-containing protein</fullName>
    </submittedName>
</protein>
<evidence type="ECO:0000313" key="4">
    <source>
        <dbReference type="Proteomes" id="UP000516093"/>
    </source>
</evidence>
<evidence type="ECO:0000256" key="1">
    <source>
        <dbReference type="SAM" id="Phobius"/>
    </source>
</evidence>
<dbReference type="NCBIfam" id="TIGR02226">
    <property type="entry name" value="two_anch"/>
    <property type="match status" value="1"/>
</dbReference>
<evidence type="ECO:0000259" key="2">
    <source>
        <dbReference type="Pfam" id="PF07584"/>
    </source>
</evidence>
<dbReference type="Pfam" id="PF07584">
    <property type="entry name" value="BatA"/>
    <property type="match status" value="1"/>
</dbReference>
<feature type="domain" description="Aerotolerance regulator N-terminal" evidence="2">
    <location>
        <begin position="1"/>
        <end position="76"/>
    </location>
</feature>
<name>A0A7H0GRV2_9BACT</name>
<keyword evidence="1" id="KW-0812">Transmembrane</keyword>
<proteinExistence type="predicted"/>
<sequence length="644" mass="71540">MALLFPWFLLGLFAVSIPIAIHFFELRKPQLVHFTNVGFIREVKLVTARQRKLKHLLVLLARIGFVLFLVLMFCQPFIPAAKNDVKQGEFVSMIIDTSPSMQAQGNDQSLLDKAVEEANGLVNIYPATTQFKLSPAANSLNKSAFQAATEQLTVSGQAAGLSALIAKGKGQISRDENGQTFIFSDFQKNDFSPKSLAQIDSAESVFLVPITQNVATQNVYVDSVLLDDAFVRRGTDILLRIRLRNGGQESVDNCQVKLFIGDKQAAVYRASIGTGSSTTTSVRVRIDNNELQRCRVEIEDFPVTFDNTYYFTLQPSPQIRIVDLAAGEPATQRLYANESLFSYSKSTPKAISYSKIEGANLVLVQQPRVDAGLRESIKRLVDKGGSVVIVPPAITAGRTSYTQLFKDLGIGSVQWEPAPNGAPNLRDVATPSPQNPFFKDVFAARNRQAVMPKVSPVLRWSRSETDILRLQDGDGYLASFNSGRGTVFLFSAPFETEYSDFTNHALFVPVMYRLAMESFRNDQDPAYRLNQKTVVVAVPEATDNTEQVFKLTKDSLTFIPVQRLQAGELRFDVPPGMQIPGFYQLIRNGRTVKTLAFNVDKKESNLARYSAEELRTLIGKDYPNIQVYDASGGKLWQRNIVPSV</sequence>
<dbReference type="EMBL" id="CP060784">
    <property type="protein sequence ID" value="QNP51018.1"/>
    <property type="molecule type" value="Genomic_DNA"/>
</dbReference>
<dbReference type="InterPro" id="IPR024163">
    <property type="entry name" value="Aerotolerance_reg_N"/>
</dbReference>
<organism evidence="3 4">
    <name type="scientific">Hymenobacter qilianensis</name>
    <dbReference type="NCBI Taxonomy" id="1385715"/>
    <lineage>
        <taxon>Bacteria</taxon>
        <taxon>Pseudomonadati</taxon>
        <taxon>Bacteroidota</taxon>
        <taxon>Cytophagia</taxon>
        <taxon>Cytophagales</taxon>
        <taxon>Hymenobacteraceae</taxon>
        <taxon>Hymenobacter</taxon>
    </lineage>
</organism>
<dbReference type="KEGG" id="hqi:H9L05_12900"/>
<accession>A0A7H0GRV2</accession>